<evidence type="ECO:0000313" key="3">
    <source>
        <dbReference type="EMBL" id="TDG02178.1"/>
    </source>
</evidence>
<dbReference type="Pfam" id="PF14355">
    <property type="entry name" value="Abi_C"/>
    <property type="match status" value="1"/>
</dbReference>
<sequence>MYMDDRIKALAAQKRLIETKQAQLAEKAVALEAKLAEAFGEAGVYASSASVILEEWADGHTYGWLSYAFGRLRVGHRTSDDDLADAHAGTPEDERTNAFQPLANCSSNWLVRLLDETIIGSLLDNIAAGLDQQELRLDGSLSALRNVLSAESAKLDAQLAESLESMKSDTLKTRSGELLDAIHLHTGDGLTRSSSFLESVCAEVLRERGVALPKDKSISPLVDACIDCLEWPDRNALEDAKRFFAGVKSICGGIGALRTHFGTAHGASSHRPPLDASYAMFAKNASLAVAIFLINCHTGRSEAPLDGGAEESLSSVKQLISPSERA</sequence>
<dbReference type="EMBL" id="SMOD01000073">
    <property type="protein sequence ID" value="TDG02178.1"/>
    <property type="molecule type" value="Genomic_DNA"/>
</dbReference>
<feature type="domain" description="Abortive infection protein-like C-terminal" evidence="2">
    <location>
        <begin position="234"/>
        <end position="294"/>
    </location>
</feature>
<comment type="caution">
    <text evidence="3">The sequence shown here is derived from an EMBL/GenBank/DDBJ whole genome shotgun (WGS) entry which is preliminary data.</text>
</comment>
<evidence type="ECO:0000313" key="4">
    <source>
        <dbReference type="Proteomes" id="UP000295606"/>
    </source>
</evidence>
<feature type="compositionally biased region" description="Polar residues" evidence="1">
    <location>
        <begin position="312"/>
        <end position="326"/>
    </location>
</feature>
<dbReference type="AlphaFoldDB" id="A0A4R5L134"/>
<dbReference type="Proteomes" id="UP000295606">
    <property type="component" value="Unassembled WGS sequence"/>
</dbReference>
<organism evidence="3 4">
    <name type="scientific">Paraburkholderia guartelaensis</name>
    <dbReference type="NCBI Taxonomy" id="2546446"/>
    <lineage>
        <taxon>Bacteria</taxon>
        <taxon>Pseudomonadati</taxon>
        <taxon>Pseudomonadota</taxon>
        <taxon>Betaproteobacteria</taxon>
        <taxon>Burkholderiales</taxon>
        <taxon>Burkholderiaceae</taxon>
        <taxon>Paraburkholderia</taxon>
    </lineage>
</organism>
<dbReference type="InterPro" id="IPR026001">
    <property type="entry name" value="Abi-like_C"/>
</dbReference>
<accession>A0A4R5L134</accession>
<dbReference type="OrthoDB" id="9079420at2"/>
<gene>
    <name evidence="3" type="ORF">E1N52_41090</name>
</gene>
<protein>
    <recommendedName>
        <fullName evidence="2">Abortive infection protein-like C-terminal domain-containing protein</fullName>
    </recommendedName>
</protein>
<evidence type="ECO:0000259" key="2">
    <source>
        <dbReference type="Pfam" id="PF14355"/>
    </source>
</evidence>
<proteinExistence type="predicted"/>
<feature type="region of interest" description="Disordered" evidence="1">
    <location>
        <begin position="306"/>
        <end position="326"/>
    </location>
</feature>
<reference evidence="3 4" key="1">
    <citation type="submission" date="2019-03" db="EMBL/GenBank/DDBJ databases">
        <title>Paraburkholderia sp. isolated from native Mimosa gymnas in Guartela State Park, Brazil.</title>
        <authorList>
            <person name="Paulitsch F."/>
            <person name="Hungria M."/>
            <person name="Delamuta J.R.M."/>
            <person name="Ribeiro R.A."/>
            <person name="Dall'Agnol R."/>
            <person name="Silva J.S.B."/>
        </authorList>
    </citation>
    <scope>NUCLEOTIDE SEQUENCE [LARGE SCALE GENOMIC DNA]</scope>
    <source>
        <strain evidence="3 4">CNPSo 3008</strain>
    </source>
</reference>
<name>A0A4R5L134_9BURK</name>
<evidence type="ECO:0000256" key="1">
    <source>
        <dbReference type="SAM" id="MobiDB-lite"/>
    </source>
</evidence>